<dbReference type="InterPro" id="IPR000675">
    <property type="entry name" value="Cutinase/axe"/>
</dbReference>
<name>A0A439D484_9PEZI</name>
<evidence type="ECO:0000313" key="3">
    <source>
        <dbReference type="EMBL" id="RWA09222.1"/>
    </source>
</evidence>
<evidence type="ECO:0000256" key="1">
    <source>
        <dbReference type="ARBA" id="ARBA00022801"/>
    </source>
</evidence>
<protein>
    <recommendedName>
        <fullName evidence="5">Cutinase</fullName>
    </recommendedName>
</protein>
<reference evidence="3 4" key="1">
    <citation type="submission" date="2018-12" db="EMBL/GenBank/DDBJ databases">
        <title>Draft genome sequence of Xylaria grammica IHI A82.</title>
        <authorList>
            <person name="Buettner E."/>
            <person name="Kellner H."/>
        </authorList>
    </citation>
    <scope>NUCLEOTIDE SEQUENCE [LARGE SCALE GENOMIC DNA]</scope>
    <source>
        <strain evidence="3 4">IHI A82</strain>
    </source>
</reference>
<dbReference type="AlphaFoldDB" id="A0A439D484"/>
<accession>A0A439D484</accession>
<evidence type="ECO:0008006" key="5">
    <source>
        <dbReference type="Google" id="ProtNLM"/>
    </source>
</evidence>
<keyword evidence="1" id="KW-0378">Hydrolase</keyword>
<dbReference type="SUPFAM" id="SSF53474">
    <property type="entry name" value="alpha/beta-Hydrolases"/>
    <property type="match status" value="1"/>
</dbReference>
<keyword evidence="2" id="KW-1015">Disulfide bond</keyword>
<dbReference type="InterPro" id="IPR029058">
    <property type="entry name" value="AB_hydrolase_fold"/>
</dbReference>
<organism evidence="3 4">
    <name type="scientific">Xylaria grammica</name>
    <dbReference type="NCBI Taxonomy" id="363999"/>
    <lineage>
        <taxon>Eukaryota</taxon>
        <taxon>Fungi</taxon>
        <taxon>Dikarya</taxon>
        <taxon>Ascomycota</taxon>
        <taxon>Pezizomycotina</taxon>
        <taxon>Sordariomycetes</taxon>
        <taxon>Xylariomycetidae</taxon>
        <taxon>Xylariales</taxon>
        <taxon>Xylariaceae</taxon>
        <taxon>Xylaria</taxon>
    </lineage>
</organism>
<keyword evidence="4" id="KW-1185">Reference proteome</keyword>
<dbReference type="PANTHER" id="PTHR33630">
    <property type="entry name" value="CUTINASE RV1984C-RELATED-RELATED"/>
    <property type="match status" value="1"/>
</dbReference>
<dbReference type="STRING" id="363999.A0A439D484"/>
<dbReference type="GO" id="GO:0052689">
    <property type="term" value="F:carboxylic ester hydrolase activity"/>
    <property type="evidence" value="ECO:0007669"/>
    <property type="project" value="UniProtKB-ARBA"/>
</dbReference>
<sequence>MKATILAPIIAAAGVRASPAEIAGRQSCPDVYVFGARETTVAPGYGTSAGLVNQVVAAYPGTQSSPIDYPACGGQASCGGIAYDQSAQMGTTAVVSAVNSLNSRCPSTRIVLIGYSQGGQIMDNALCGGAGATLTGTALAAVKVAIFMGDPHNVAGLPYNVGTCTAGGFAARPSGFQCSPASPSIIQSYCDSTDPYCCNGNDANSHQQYVNKYGTQRSLLSSRSSTAREELLLPRTPETAAGAAAEAVALSPSGASAVARDSQAAPLATLGLRARPRANGTRSACNAAALDGVNVPLHAVLGFLGTS</sequence>
<dbReference type="EMBL" id="RYZI01000163">
    <property type="protein sequence ID" value="RWA09222.1"/>
    <property type="molecule type" value="Genomic_DNA"/>
</dbReference>
<proteinExistence type="predicted"/>
<dbReference type="Proteomes" id="UP000286045">
    <property type="component" value="Unassembled WGS sequence"/>
</dbReference>
<gene>
    <name evidence="3" type="ORF">EKO27_g5876</name>
</gene>
<evidence type="ECO:0000313" key="4">
    <source>
        <dbReference type="Proteomes" id="UP000286045"/>
    </source>
</evidence>
<dbReference type="SMART" id="SM01110">
    <property type="entry name" value="Cutinase"/>
    <property type="match status" value="1"/>
</dbReference>
<dbReference type="PANTHER" id="PTHR33630:SF10">
    <property type="entry name" value="ACETYLXYLAN ESTERASE"/>
    <property type="match status" value="1"/>
</dbReference>
<dbReference type="Pfam" id="PF01083">
    <property type="entry name" value="Cutinase"/>
    <property type="match status" value="1"/>
</dbReference>
<comment type="caution">
    <text evidence="3">The sequence shown here is derived from an EMBL/GenBank/DDBJ whole genome shotgun (WGS) entry which is preliminary data.</text>
</comment>
<evidence type="ECO:0000256" key="2">
    <source>
        <dbReference type="ARBA" id="ARBA00023157"/>
    </source>
</evidence>
<dbReference type="Gene3D" id="3.40.50.1820">
    <property type="entry name" value="alpha/beta hydrolase"/>
    <property type="match status" value="1"/>
</dbReference>